<dbReference type="RefSeq" id="WP_154465809.1">
    <property type="nucleotide sequence ID" value="NZ_JAXDZL010000032.1"/>
</dbReference>
<dbReference type="PANTHER" id="PTHR31987:SF1">
    <property type="entry name" value="GLUTAMINASE A"/>
    <property type="match status" value="1"/>
</dbReference>
<dbReference type="AlphaFoldDB" id="A0A6N7W3G8"/>
<dbReference type="GeneID" id="86054603"/>
<dbReference type="InterPro" id="IPR032514">
    <property type="entry name" value="GtaA_central"/>
</dbReference>
<reference evidence="2 3" key="1">
    <citation type="submission" date="2019-08" db="EMBL/GenBank/DDBJ databases">
        <title>In-depth cultivation of the pig gut microbiome towards novel bacterial diversity and tailored functional studies.</title>
        <authorList>
            <person name="Wylensek D."/>
            <person name="Hitch T.C.A."/>
            <person name="Clavel T."/>
        </authorList>
    </citation>
    <scope>NUCLEOTIDE SEQUENCE [LARGE SCALE GENOMIC DNA]</scope>
    <source>
        <strain evidence="2 3">WCA-389-WT-23B</strain>
    </source>
</reference>
<dbReference type="InterPro" id="IPR052743">
    <property type="entry name" value="Glutaminase_GtaA"/>
</dbReference>
<feature type="domain" description="Glutaminase A central" evidence="1">
    <location>
        <begin position="12"/>
        <end position="67"/>
    </location>
</feature>
<evidence type="ECO:0000313" key="3">
    <source>
        <dbReference type="Proteomes" id="UP000436047"/>
    </source>
</evidence>
<protein>
    <submittedName>
        <fullName evidence="2">DUF4965 domain-containing protein</fullName>
    </submittedName>
</protein>
<gene>
    <name evidence="2" type="ORF">FYJ45_16295</name>
</gene>
<dbReference type="EMBL" id="VUMI01000027">
    <property type="protein sequence ID" value="MSS89786.1"/>
    <property type="molecule type" value="Genomic_DNA"/>
</dbReference>
<evidence type="ECO:0000259" key="1">
    <source>
        <dbReference type="Pfam" id="PF16335"/>
    </source>
</evidence>
<name>A0A6N7W3G8_9FIRM</name>
<proteinExistence type="predicted"/>
<keyword evidence="3" id="KW-1185">Reference proteome</keyword>
<evidence type="ECO:0000313" key="2">
    <source>
        <dbReference type="EMBL" id="MSS89786.1"/>
    </source>
</evidence>
<sequence length="69" mass="7665">MEPLKKAKTIGGADYVFLCNMSYRHVIAAHKLIMDEKGEVIFLSKENDSNGCIGTVDISYPSAPLCMIW</sequence>
<organism evidence="2 3">
    <name type="scientific">Eisenbergiella porci</name>
    <dbReference type="NCBI Taxonomy" id="2652274"/>
    <lineage>
        <taxon>Bacteria</taxon>
        <taxon>Bacillati</taxon>
        <taxon>Bacillota</taxon>
        <taxon>Clostridia</taxon>
        <taxon>Lachnospirales</taxon>
        <taxon>Lachnospiraceae</taxon>
        <taxon>Eisenbergiella</taxon>
    </lineage>
</organism>
<dbReference type="PANTHER" id="PTHR31987">
    <property type="entry name" value="GLUTAMINASE A-RELATED"/>
    <property type="match status" value="1"/>
</dbReference>
<comment type="caution">
    <text evidence="2">The sequence shown here is derived from an EMBL/GenBank/DDBJ whole genome shotgun (WGS) entry which is preliminary data.</text>
</comment>
<accession>A0A6N7W3G8</accession>
<dbReference type="Pfam" id="PF16335">
    <property type="entry name" value="GtaA_6_Hairpin"/>
    <property type="match status" value="1"/>
</dbReference>
<dbReference type="Proteomes" id="UP000436047">
    <property type="component" value="Unassembled WGS sequence"/>
</dbReference>